<feature type="transmembrane region" description="Helical" evidence="7">
    <location>
        <begin position="286"/>
        <end position="305"/>
    </location>
</feature>
<evidence type="ECO:0000256" key="7">
    <source>
        <dbReference type="SAM" id="Phobius"/>
    </source>
</evidence>
<feature type="transmembrane region" description="Helical" evidence="7">
    <location>
        <begin position="337"/>
        <end position="357"/>
    </location>
</feature>
<reference evidence="8 9" key="1">
    <citation type="submission" date="2023-11" db="EMBL/GenBank/DDBJ databases">
        <authorList>
            <person name="Bao R."/>
        </authorList>
    </citation>
    <scope>NUCLEOTIDE SEQUENCE [LARGE SCALE GENOMIC DNA]</scope>
    <source>
        <strain evidence="8 9">PJ23</strain>
    </source>
</reference>
<dbReference type="Gene3D" id="1.20.1250.20">
    <property type="entry name" value="MFS general substrate transporter like domains"/>
    <property type="match status" value="2"/>
</dbReference>
<protein>
    <submittedName>
        <fullName evidence="8">MFS transporter</fullName>
    </submittedName>
</protein>
<keyword evidence="6 7" id="KW-0472">Membrane</keyword>
<feature type="transmembrane region" description="Helical" evidence="7">
    <location>
        <begin position="26"/>
        <end position="43"/>
    </location>
</feature>
<keyword evidence="5 7" id="KW-1133">Transmembrane helix</keyword>
<evidence type="ECO:0000256" key="1">
    <source>
        <dbReference type="ARBA" id="ARBA00004141"/>
    </source>
</evidence>
<name>A0ABU4RI28_9HYPH</name>
<feature type="transmembrane region" description="Helical" evidence="7">
    <location>
        <begin position="377"/>
        <end position="395"/>
    </location>
</feature>
<feature type="transmembrane region" description="Helical" evidence="7">
    <location>
        <begin position="191"/>
        <end position="208"/>
    </location>
</feature>
<feature type="transmembrane region" description="Helical" evidence="7">
    <location>
        <begin position="55"/>
        <end position="76"/>
    </location>
</feature>
<evidence type="ECO:0000313" key="9">
    <source>
        <dbReference type="Proteomes" id="UP001274321"/>
    </source>
</evidence>
<sequence length="578" mass="61136">MSEQETDRAAAKADGGIAAFLQRRTLVMLGLGFSAGLPNLLIFDTLSAWLRDDGVSLSVIGFFSLATLAYSAKFLWAPLVDRARIPLLTDWLGHRRSWMLSAQFAVILGLWLISGLDPAADLGLMALFAVFVGFSGATQDIVIDAWRIEVAEDRQQGVMAAAYQWGYRLAMIVAGALPLILAQHFSWNLSYAVMAGLMGIGIAAVLLAPREREHVLRPVHTEGVAARPFADPLEWAVRGLLFLLGAFVAGAGLSGDPTTLVLLTRLVGSEDAFGLAGMWRTSSFSVLLQISAVVIGLALLAVACVPQRGRPTRPGVFLSASFGAPLADFFRRYAGSAALILALICLYRVSDFVLNIMNPFYLDLGFTKTEIAEVRKVFGVVASMGGVFLGGLAVIRLGLMRALVIGAFAGAISNLCFIYLAMMGHSVPALYFAIGVDNLCSGFSGTCLIAYMSSLTSGGFTATQYALFSSLYALPGKLIASQSGRIIEGAAHSAENGGLASGLRRLFTGTTPESYIAGALQVGTSPAALGAGYVTFFLYSTLIGVAAIVLTIIVARRSAEAPVRDSDPAERAQAYKSG</sequence>
<feature type="transmembrane region" description="Helical" evidence="7">
    <location>
        <begin position="167"/>
        <end position="185"/>
    </location>
</feature>
<organism evidence="8 9">
    <name type="scientific">Terrihabitans rhizophilus</name>
    <dbReference type="NCBI Taxonomy" id="3092662"/>
    <lineage>
        <taxon>Bacteria</taxon>
        <taxon>Pseudomonadati</taxon>
        <taxon>Pseudomonadota</taxon>
        <taxon>Alphaproteobacteria</taxon>
        <taxon>Hyphomicrobiales</taxon>
        <taxon>Terrihabitans</taxon>
    </lineage>
</organism>
<dbReference type="Pfam" id="PF07690">
    <property type="entry name" value="MFS_1"/>
    <property type="match status" value="1"/>
</dbReference>
<feature type="transmembrane region" description="Helical" evidence="7">
    <location>
        <begin position="536"/>
        <end position="555"/>
    </location>
</feature>
<accession>A0ABU4RI28</accession>
<evidence type="ECO:0000256" key="5">
    <source>
        <dbReference type="ARBA" id="ARBA00022989"/>
    </source>
</evidence>
<keyword evidence="4 7" id="KW-0812">Transmembrane</keyword>
<evidence type="ECO:0000313" key="8">
    <source>
        <dbReference type="EMBL" id="MDX6804485.1"/>
    </source>
</evidence>
<dbReference type="Proteomes" id="UP001274321">
    <property type="component" value="Unassembled WGS sequence"/>
</dbReference>
<dbReference type="InterPro" id="IPR036259">
    <property type="entry name" value="MFS_trans_sf"/>
</dbReference>
<dbReference type="SUPFAM" id="SSF103473">
    <property type="entry name" value="MFS general substrate transporter"/>
    <property type="match status" value="2"/>
</dbReference>
<evidence type="ECO:0000256" key="4">
    <source>
        <dbReference type="ARBA" id="ARBA00022692"/>
    </source>
</evidence>
<keyword evidence="9" id="KW-1185">Reference proteome</keyword>
<dbReference type="NCBIfam" id="TIGR00901">
    <property type="entry name" value="2A0125"/>
    <property type="match status" value="1"/>
</dbReference>
<evidence type="ECO:0000256" key="3">
    <source>
        <dbReference type="ARBA" id="ARBA00022448"/>
    </source>
</evidence>
<dbReference type="EMBL" id="JAXAFJ010000001">
    <property type="protein sequence ID" value="MDX6804485.1"/>
    <property type="molecule type" value="Genomic_DNA"/>
</dbReference>
<dbReference type="RefSeq" id="WP_319842613.1">
    <property type="nucleotide sequence ID" value="NZ_JAXAFJ010000001.1"/>
</dbReference>
<dbReference type="InterPro" id="IPR011701">
    <property type="entry name" value="MFS"/>
</dbReference>
<feature type="transmembrane region" description="Helical" evidence="7">
    <location>
        <begin position="122"/>
        <end position="146"/>
    </location>
</feature>
<dbReference type="InterPro" id="IPR004752">
    <property type="entry name" value="AmpG_permease/AT-1"/>
</dbReference>
<dbReference type="PANTHER" id="PTHR12778">
    <property type="entry name" value="SOLUTE CARRIER FAMILY 33 ACETYL-COA TRANSPORTER -RELATED"/>
    <property type="match status" value="1"/>
</dbReference>
<comment type="caution">
    <text evidence="8">The sequence shown here is derived from an EMBL/GenBank/DDBJ whole genome shotgun (WGS) entry which is preliminary data.</text>
</comment>
<gene>
    <name evidence="8" type="ORF">SCD90_00275</name>
</gene>
<feature type="transmembrane region" description="Helical" evidence="7">
    <location>
        <begin position="97"/>
        <end position="116"/>
    </location>
</feature>
<comment type="similarity">
    <text evidence="2">Belongs to the major facilitator superfamily.</text>
</comment>
<feature type="transmembrane region" description="Helical" evidence="7">
    <location>
        <begin position="235"/>
        <end position="253"/>
    </location>
</feature>
<feature type="transmembrane region" description="Helical" evidence="7">
    <location>
        <begin position="402"/>
        <end position="422"/>
    </location>
</feature>
<comment type="subcellular location">
    <subcellularLocation>
        <location evidence="1">Membrane</location>
        <topology evidence="1">Multi-pass membrane protein</topology>
    </subcellularLocation>
</comment>
<proteinExistence type="inferred from homology"/>
<evidence type="ECO:0000256" key="6">
    <source>
        <dbReference type="ARBA" id="ARBA00023136"/>
    </source>
</evidence>
<evidence type="ECO:0000256" key="2">
    <source>
        <dbReference type="ARBA" id="ARBA00008335"/>
    </source>
</evidence>
<dbReference type="PANTHER" id="PTHR12778:SF10">
    <property type="entry name" value="MAJOR FACILITATOR SUPERFAMILY DOMAIN-CONTAINING PROTEIN 3"/>
    <property type="match status" value="1"/>
</dbReference>
<keyword evidence="3" id="KW-0813">Transport</keyword>